<feature type="region of interest" description="Disordered" evidence="2">
    <location>
        <begin position="122"/>
        <end position="144"/>
    </location>
</feature>
<reference evidence="4 5" key="2">
    <citation type="submission" date="2024-07" db="EMBL/GenBank/DDBJ databases">
        <authorList>
            <person name="Akdeniz Z."/>
        </authorList>
    </citation>
    <scope>NUCLEOTIDE SEQUENCE [LARGE SCALE GENOMIC DNA]</scope>
</reference>
<evidence type="ECO:0000313" key="5">
    <source>
        <dbReference type="Proteomes" id="UP001642409"/>
    </source>
</evidence>
<feature type="coiled-coil region" evidence="1">
    <location>
        <begin position="766"/>
        <end position="893"/>
    </location>
</feature>
<feature type="coiled-coil region" evidence="1">
    <location>
        <begin position="232"/>
        <end position="295"/>
    </location>
</feature>
<feature type="coiled-coil region" evidence="1">
    <location>
        <begin position="1119"/>
        <end position="1191"/>
    </location>
</feature>
<accession>A0AA86Q3R1</accession>
<dbReference type="Proteomes" id="UP001642409">
    <property type="component" value="Unassembled WGS sequence"/>
</dbReference>
<proteinExistence type="predicted"/>
<feature type="coiled-coil region" evidence="1">
    <location>
        <begin position="1010"/>
        <end position="1072"/>
    </location>
</feature>
<feature type="coiled-coil region" evidence="1">
    <location>
        <begin position="1779"/>
        <end position="2380"/>
    </location>
</feature>
<evidence type="ECO:0000256" key="2">
    <source>
        <dbReference type="SAM" id="MobiDB-lite"/>
    </source>
</evidence>
<dbReference type="EMBL" id="CAXDID020000055">
    <property type="protein sequence ID" value="CAL6007128.1"/>
    <property type="molecule type" value="Genomic_DNA"/>
</dbReference>
<evidence type="ECO:0000313" key="3">
    <source>
        <dbReference type="EMBL" id="CAI9951660.1"/>
    </source>
</evidence>
<reference evidence="3" key="1">
    <citation type="submission" date="2023-06" db="EMBL/GenBank/DDBJ databases">
        <authorList>
            <person name="Kurt Z."/>
        </authorList>
    </citation>
    <scope>NUCLEOTIDE SEQUENCE</scope>
</reference>
<evidence type="ECO:0000256" key="1">
    <source>
        <dbReference type="SAM" id="Coils"/>
    </source>
</evidence>
<evidence type="ECO:0000313" key="4">
    <source>
        <dbReference type="EMBL" id="CAL6007128.1"/>
    </source>
</evidence>
<keyword evidence="1" id="KW-0175">Coiled coil</keyword>
<gene>
    <name evidence="4" type="ORF">HINF_LOCUS20487</name>
    <name evidence="3" type="ORF">HINF_LOCUS39305</name>
</gene>
<feature type="coiled-coil region" evidence="1">
    <location>
        <begin position="922"/>
        <end position="949"/>
    </location>
</feature>
<protein>
    <submittedName>
        <fullName evidence="4">Hypothetical_protein</fullName>
    </submittedName>
</protein>
<organism evidence="3">
    <name type="scientific">Hexamita inflata</name>
    <dbReference type="NCBI Taxonomy" id="28002"/>
    <lineage>
        <taxon>Eukaryota</taxon>
        <taxon>Metamonada</taxon>
        <taxon>Diplomonadida</taxon>
        <taxon>Hexamitidae</taxon>
        <taxon>Hexamitinae</taxon>
        <taxon>Hexamita</taxon>
    </lineage>
</organism>
<feature type="coiled-coil region" evidence="1">
    <location>
        <begin position="523"/>
        <end position="700"/>
    </location>
</feature>
<keyword evidence="5" id="KW-1185">Reference proteome</keyword>
<feature type="coiled-coil region" evidence="1">
    <location>
        <begin position="1272"/>
        <end position="1713"/>
    </location>
</feature>
<dbReference type="EMBL" id="CATOUU010000825">
    <property type="protein sequence ID" value="CAI9951660.1"/>
    <property type="molecule type" value="Genomic_DNA"/>
</dbReference>
<comment type="caution">
    <text evidence="3">The sequence shown here is derived from an EMBL/GenBank/DDBJ whole genome shotgun (WGS) entry which is preliminary data.</text>
</comment>
<feature type="compositionally biased region" description="Low complexity" evidence="2">
    <location>
        <begin position="195"/>
        <end position="206"/>
    </location>
</feature>
<feature type="compositionally biased region" description="Polar residues" evidence="2">
    <location>
        <begin position="134"/>
        <end position="144"/>
    </location>
</feature>
<feature type="coiled-coil region" evidence="1">
    <location>
        <begin position="322"/>
        <end position="449"/>
    </location>
</feature>
<name>A0AA86Q3R1_9EUKA</name>
<sequence>MTSIEFQKMQKQIRNSYTKSSNDVISQQNNLKTKKLPNPIETLPSQFQYNTQTFDKTDTIQYGQKDIQKINIESENRANILKALNLQSYQHESSQNITTQQQQVNVYEQSLPLIVPKETSTAAPKYRQTKSKIQKFSPQSSQNTQVSINDVIPDLNRSLLRQNENLDSNVLLASDQEPSTNSVIQLNVNDVHDPSSNGNEEQQELSQESEHILFDTSQSITLQTQDEFEIFKAKILEENKEMQAEIKSLKQIQILIEEEVQLKLQQQQCEYEIQIEELQEQIEDLQFKQVHINVKETSIQDQLNNQNVDQHVEQNNEMLKSQSELQENNAQLETVLEENKALREQVDNLCREQEEITEMFNQYRTEINSISAKKEEDTRKIITELGKQIQEKEDRIEQLLKDNQQDLENTGQKELEILQSAIDDKDDQIIQLQNELKQSLQSIMDLEQQQTSVNQSQRKPNVELYQIHDAIDKKNEIIQLQTELSSQIQYSDDMEQKFELKILELQIRNEELMLLTVQLQDSMQLYEKKIESQQQVIAEKEQLLQSDQFQQDELHESLKQKISGLNDTIVHQDQRYAELEQQYKDQLEQLKEKLVPQQESCELKITAAQSQFEKETSQLREQLQQIQTKADELVQRLGQEQDGYSQLEAKYQDSLQLLEQVASQHEQEISGLKSENYNQIQQTEQILSGYRQYLENLTQKLDVEDTQLVQIDAIFQDSVDQMNAIKEFTSEQITALNNLNLHKLGIAEQQQKSASMQLQQLLANSENSRDQQIVSLQAQLSQLEQEYQNSLNSKNQQIESEKQSAQALQTQLTELQASNAQLSAELQQHKEQHQSDINSLNDEHSVLITSLNQQIQSLQNCRDQQIISLQQQLSQLEQEYQSALKKQIDDEKQSALSYQTKLQLLEQASLHEQKISNLKSDNFNLLQQIELQNETIKQLSNQKQFQNDQNLIPENILEQKQQSNLTLNYEDQVQKEELKQAIYGNNIQIQVNENVIDMSKAEIINNANENQQLKLVIEANKTEFAELETKFNQWGEQLVCLGQQSNKDQQLIAEQNEKILLLQSQIQELQHNNEKPNQHDNTVIQSQIVDNQNTAVQSQLQVPKDDDQQLSYFGQKDFNEQNTLKLDELEQSNAAMQQSVSKQASQDVEMDSLIQRIVNEEINSNQIQILLQQAQTELAKSQNNLGQVVQENNYNTQIKESLKHDNVLLLQENEQQAQQLQFNLQYQNELKEQIKKLQSELTTKNTELLSTQSAFNNHKEQMRVEIDNLIHIQTLQEEETELKLQKQQCELNAQIEELQHHIEELNLKLVQEKCSQLDQQTEQSNEMLKSQSELQENNAQLETVLNENKALKEQVDSLCREQEEITEMFNQYRTEINSISAKKEEDTRKIITELGKQIQEKEDRIEQLLKDNQQDLENTSKKELEILQDAIDSKDDQIIQLQNELKKTLQSSADLELQLAVSQQIDKQDDELHDALDKKDEEIIQLQTELTSQKKSSADLEQQLTSYKQQFELKTQDFHARNDELGLQIAELQDSMQLYEKKIESQQQVIAEKEQLLQSDQFQQDELHESLKQKISGLNDTIVHQDQRYAELEQQYKDQLEQLKDRLVPQQESCELKINAAQSQFEKETSQLREQLQQLQTKADELVQRLGQEQDGYSQLEAKYQDSLQLLEQVASQHEQEISGLKSESYNQIQQTEQILSGYRQYLENLTQKLDVEDTQLVQIDAIFQDSVDQMNAIKEFTSEQITALNNLNLHKLGIAEQQQKSASMQLQQLLANSENSRDQQIVSLQAQLSQLEQEYQNSLNSKNQQIESEKQSAQALQTQLTELQASNAQLSAELQQHKEQHQSDINTLNNEHSELTTSLNQQIQNIQTLLNQKSLELETSKQNILDLEQKQKQIFNQNETRLQELQNEYKKHNEELQLKNNNLMNQLKETSDVQITELQRIAQTRVDQVMQSNQDLLNQISILNEKNKAAEIQNSKLEMQVSSEHTKQEQLQKQLEQVREECQETQRQLKGQTILTQTAEAEVKRKETNIQQLQQQLFEAQQDHQTTIQQLHVKEQETAAKAQKLQELAEEIQELEQKAKREELKWNQKLEHELVQFTGRLNTQKAESEQLKSQLQVKEDTVQIKETQIQAAKQQLARLQEDLDGAQFAAKQLERQYEEKLRQQLDGLSSENEQLKKAGQQLKNEVQTQLQENEQTLAQVRQLKKQVEEEKDTQKQAEIDFSRSQRGNLSQIKSLQEDLSAKEQQVTTMKKKVEELQEAVRENDARVAQVQKERQKEKAELLEQLDAQESAAKKLKREVQALQEEQQSKPSQPQHRISPELEELQEENASLKTTIEELRNLRKQQREEPDGTITVEKLKDELQDTKTKLEKADQKIKISIGGLKQDFSNLLAESEEVGLEYDAEIASLKKKNAELTKLLKAALK</sequence>
<feature type="region of interest" description="Disordered" evidence="2">
    <location>
        <begin position="189"/>
        <end position="209"/>
    </location>
</feature>